<organism evidence="2 3">
    <name type="scientific">Podospora pseudoanserina</name>
    <dbReference type="NCBI Taxonomy" id="2609844"/>
    <lineage>
        <taxon>Eukaryota</taxon>
        <taxon>Fungi</taxon>
        <taxon>Dikarya</taxon>
        <taxon>Ascomycota</taxon>
        <taxon>Pezizomycotina</taxon>
        <taxon>Sordariomycetes</taxon>
        <taxon>Sordariomycetidae</taxon>
        <taxon>Sordariales</taxon>
        <taxon>Podosporaceae</taxon>
        <taxon>Podospora</taxon>
    </lineage>
</organism>
<evidence type="ECO:0000313" key="2">
    <source>
        <dbReference type="EMBL" id="KAK4682430.1"/>
    </source>
</evidence>
<gene>
    <name evidence="2" type="ORF">QC764_0019080</name>
</gene>
<keyword evidence="3" id="KW-1185">Reference proteome</keyword>
<accession>A0ABR0IPT8</accession>
<dbReference type="Proteomes" id="UP001323617">
    <property type="component" value="Unassembled WGS sequence"/>
</dbReference>
<proteinExistence type="predicted"/>
<reference evidence="2 3" key="1">
    <citation type="journal article" date="2023" name="bioRxiv">
        <title>High-quality genome assemblies of four members of thePodospora anserinaspecies complex.</title>
        <authorList>
            <person name="Ament-Velasquez S.L."/>
            <person name="Vogan A.A."/>
            <person name="Wallerman O."/>
            <person name="Hartmann F."/>
            <person name="Gautier V."/>
            <person name="Silar P."/>
            <person name="Giraud T."/>
            <person name="Johannesson H."/>
        </authorList>
    </citation>
    <scope>NUCLEOTIDE SEQUENCE [LARGE SCALE GENOMIC DNA]</scope>
    <source>
        <strain evidence="2 3">CBS 124.78</strain>
    </source>
</reference>
<dbReference type="EMBL" id="JAFFHC010000001">
    <property type="protein sequence ID" value="KAK4682430.1"/>
    <property type="molecule type" value="Genomic_DNA"/>
</dbReference>
<protein>
    <submittedName>
        <fullName evidence="2">Uncharacterized protein</fullName>
    </submittedName>
</protein>
<sequence>MAHLALRGKLPFRVTQIFVSPKVLYAKVIAAVGNLCKMPSIPSPTQTMRPPQLGNQVKLDDISSPL</sequence>
<dbReference type="GeneID" id="87960508"/>
<feature type="region of interest" description="Disordered" evidence="1">
    <location>
        <begin position="41"/>
        <end position="66"/>
    </location>
</feature>
<evidence type="ECO:0000313" key="3">
    <source>
        <dbReference type="Proteomes" id="UP001323617"/>
    </source>
</evidence>
<comment type="caution">
    <text evidence="2">The sequence shown here is derived from an EMBL/GenBank/DDBJ whole genome shotgun (WGS) entry which is preliminary data.</text>
</comment>
<name>A0ABR0IPT8_9PEZI</name>
<feature type="compositionally biased region" description="Polar residues" evidence="1">
    <location>
        <begin position="43"/>
        <end position="55"/>
    </location>
</feature>
<evidence type="ECO:0000256" key="1">
    <source>
        <dbReference type="SAM" id="MobiDB-lite"/>
    </source>
</evidence>
<dbReference type="RefSeq" id="XP_062805900.1">
    <property type="nucleotide sequence ID" value="XM_062940030.1"/>
</dbReference>